<keyword evidence="4" id="KW-1185">Reference proteome</keyword>
<evidence type="ECO:0000313" key="4">
    <source>
        <dbReference type="Proteomes" id="UP000295075"/>
    </source>
</evidence>
<evidence type="ECO:0000256" key="2">
    <source>
        <dbReference type="RuleBase" id="RU362080"/>
    </source>
</evidence>
<accession>A0A4R4QFP4</accession>
<dbReference type="Gene3D" id="3.40.1620.10">
    <property type="entry name" value="YefM-like domain"/>
    <property type="match status" value="1"/>
</dbReference>
<proteinExistence type="inferred from homology"/>
<gene>
    <name evidence="3" type="ORF">E1261_03620</name>
</gene>
<dbReference type="Pfam" id="PF02604">
    <property type="entry name" value="PhdYeFM_antitox"/>
    <property type="match status" value="1"/>
</dbReference>
<dbReference type="InterPro" id="IPR036165">
    <property type="entry name" value="YefM-like_sf"/>
</dbReference>
<dbReference type="SUPFAM" id="SSF143120">
    <property type="entry name" value="YefM-like"/>
    <property type="match status" value="1"/>
</dbReference>
<dbReference type="AlphaFoldDB" id="A0A4R4QFP4"/>
<comment type="similarity">
    <text evidence="1 2">Belongs to the phD/YefM antitoxin family.</text>
</comment>
<dbReference type="EMBL" id="SMKA01000007">
    <property type="protein sequence ID" value="TDC34466.1"/>
    <property type="molecule type" value="Genomic_DNA"/>
</dbReference>
<name>A0A4R4QFP4_9ACTN</name>
<sequence length="77" mass="8274">MVISAAAARKDLLGLIARVNADRTPIEITSEAGDAVLLSLEEYRALVETGHLLRSPANAFRLLESLQQARRATSASL</sequence>
<protein>
    <recommendedName>
        <fullName evidence="2">Antitoxin</fullName>
    </recommendedName>
</protein>
<dbReference type="OrthoDB" id="9802003at2"/>
<dbReference type="NCBIfam" id="TIGR01552">
    <property type="entry name" value="phd_fam"/>
    <property type="match status" value="1"/>
</dbReference>
<comment type="function">
    <text evidence="2">Antitoxin component of a type II toxin-antitoxin (TA) system.</text>
</comment>
<dbReference type="InterPro" id="IPR006442">
    <property type="entry name" value="Antitoxin_Phd/YefM"/>
</dbReference>
<dbReference type="Gene3D" id="6.10.250.330">
    <property type="match status" value="1"/>
</dbReference>
<dbReference type="Proteomes" id="UP000295075">
    <property type="component" value="Unassembled WGS sequence"/>
</dbReference>
<evidence type="ECO:0000256" key="1">
    <source>
        <dbReference type="ARBA" id="ARBA00009981"/>
    </source>
</evidence>
<comment type="caution">
    <text evidence="3">The sequence shown here is derived from an EMBL/GenBank/DDBJ whole genome shotgun (WGS) entry which is preliminary data.</text>
</comment>
<dbReference type="RefSeq" id="WP_132401755.1">
    <property type="nucleotide sequence ID" value="NZ_SMKA01000007.1"/>
</dbReference>
<organism evidence="3 4">
    <name type="scientific">Kribbella albertanoniae</name>
    <dbReference type="NCBI Taxonomy" id="1266829"/>
    <lineage>
        <taxon>Bacteria</taxon>
        <taxon>Bacillati</taxon>
        <taxon>Actinomycetota</taxon>
        <taxon>Actinomycetes</taxon>
        <taxon>Propionibacteriales</taxon>
        <taxon>Kribbellaceae</taxon>
        <taxon>Kribbella</taxon>
    </lineage>
</organism>
<reference evidence="3 4" key="1">
    <citation type="submission" date="2019-03" db="EMBL/GenBank/DDBJ databases">
        <title>Draft genome sequences of novel Actinobacteria.</title>
        <authorList>
            <person name="Sahin N."/>
            <person name="Ay H."/>
            <person name="Saygin H."/>
        </authorList>
    </citation>
    <scope>NUCLEOTIDE SEQUENCE [LARGE SCALE GENOMIC DNA]</scope>
    <source>
        <strain evidence="3 4">JCM 30547</strain>
    </source>
</reference>
<evidence type="ECO:0000313" key="3">
    <source>
        <dbReference type="EMBL" id="TDC34466.1"/>
    </source>
</evidence>